<evidence type="ECO:0000313" key="4">
    <source>
        <dbReference type="EMBL" id="KAK7023096.1"/>
    </source>
</evidence>
<keyword evidence="2" id="KW-0812">Transmembrane</keyword>
<accession>A0AAW0BBB7</accession>
<reference evidence="4 5" key="1">
    <citation type="journal article" date="2024" name="J Genomics">
        <title>Draft genome sequencing and assembly of Favolaschia claudopus CIRM-BRFM 2984 isolated from oak limbs.</title>
        <authorList>
            <person name="Navarro D."/>
            <person name="Drula E."/>
            <person name="Chaduli D."/>
            <person name="Cazenave R."/>
            <person name="Ahrendt S."/>
            <person name="Wang J."/>
            <person name="Lipzen A."/>
            <person name="Daum C."/>
            <person name="Barry K."/>
            <person name="Grigoriev I.V."/>
            <person name="Favel A."/>
            <person name="Rosso M.N."/>
            <person name="Martin F."/>
        </authorList>
    </citation>
    <scope>NUCLEOTIDE SEQUENCE [LARGE SCALE GENOMIC DNA]</scope>
    <source>
        <strain evidence="4 5">CIRM-BRFM 2984</strain>
    </source>
</reference>
<keyword evidence="2" id="KW-0472">Membrane</keyword>
<feature type="region of interest" description="Disordered" evidence="1">
    <location>
        <begin position="320"/>
        <end position="363"/>
    </location>
</feature>
<comment type="caution">
    <text evidence="4">The sequence shown here is derived from an EMBL/GenBank/DDBJ whole genome shotgun (WGS) entry which is preliminary data.</text>
</comment>
<organism evidence="4 5">
    <name type="scientific">Favolaschia claudopus</name>
    <dbReference type="NCBI Taxonomy" id="2862362"/>
    <lineage>
        <taxon>Eukaryota</taxon>
        <taxon>Fungi</taxon>
        <taxon>Dikarya</taxon>
        <taxon>Basidiomycota</taxon>
        <taxon>Agaricomycotina</taxon>
        <taxon>Agaricomycetes</taxon>
        <taxon>Agaricomycetidae</taxon>
        <taxon>Agaricales</taxon>
        <taxon>Marasmiineae</taxon>
        <taxon>Mycenaceae</taxon>
        <taxon>Favolaschia</taxon>
    </lineage>
</organism>
<evidence type="ECO:0000313" key="3">
    <source>
        <dbReference type="EMBL" id="KAK7023092.1"/>
    </source>
</evidence>
<sequence length="711" mass="81492">MQNFWRSVNYSSLHHTTYLLVDAARDVDGWWMGCILGCWNGLRELICRAPLILFCVYHPAQRARLQHRYFNLYSTALRVAASRIRAIALKYCASIHPQQFQDPLYSSFTTLFIHAFLNLRERKNSTLNFASAISAFRLHSNSLITVYPEFQPPCGIYGLQAAGNQRSRTRRLTLCDLCNFFSSFHIAVFWFLAFVFAARTNDYVFGQIRRYGGKREFQPRTPPDYPTTRMANSTTTKRVLDTLFHEAACTLRRCALKPPKSDLTKIPPKPDHRNPASLPRIGDLQKHDVVVGTSGTGPGMCTEEEVDICVQRRWRRRRDQQFNLQFPRPGRSSDDDDEDRNTDEGRRGRRGCSRWRGGDGAGPRGLYKQLDKILQFPSPPTSLPLPSTLSYLLLPLLAPFPTSTTIPSTSAGFPTRRFDLYADINLDDPDATQATPRPLSTSQLTYFNITAVIIELRLELNSNIVAFHFTLSLRLRTRFANIKYNLDQHRFNRLNGLDFATELKSLYRLGFGLNGRSPNCTLELVIQLNRPRTQWVHSRRLLYSHALVDESWFRLERINSNYSLRLKPMLDSTLKLDELLTGILNETNAAPLEAYTTAHLKDFRFNLMQTSTSILCSSQTAFGCFGLKALVHRRLVSIFGSKSDAYSYQTGRLSPYSPSRLAPAQVKLLRSYTFTDYLYRLQVGYRFEVGQFALSLHGPALGWFHEPKYLY</sequence>
<dbReference type="EMBL" id="JAWWNJ010000036">
    <property type="protein sequence ID" value="KAK7023096.1"/>
    <property type="molecule type" value="Genomic_DNA"/>
</dbReference>
<dbReference type="EMBL" id="JAWWNJ010000036">
    <property type="protein sequence ID" value="KAK7023092.1"/>
    <property type="molecule type" value="Genomic_DNA"/>
</dbReference>
<keyword evidence="2" id="KW-1133">Transmembrane helix</keyword>
<gene>
    <name evidence="3" type="ORF">R3P38DRAFT_2779828</name>
    <name evidence="4" type="ORF">R3P38DRAFT_2779832</name>
</gene>
<dbReference type="Proteomes" id="UP001362999">
    <property type="component" value="Unassembled WGS sequence"/>
</dbReference>
<name>A0AAW0BBB7_9AGAR</name>
<evidence type="ECO:0000313" key="5">
    <source>
        <dbReference type="Proteomes" id="UP001362999"/>
    </source>
</evidence>
<feature type="transmembrane region" description="Helical" evidence="2">
    <location>
        <begin position="177"/>
        <end position="198"/>
    </location>
</feature>
<dbReference type="AlphaFoldDB" id="A0AAW0BBB7"/>
<keyword evidence="5" id="KW-1185">Reference proteome</keyword>
<evidence type="ECO:0000256" key="1">
    <source>
        <dbReference type="SAM" id="MobiDB-lite"/>
    </source>
</evidence>
<evidence type="ECO:0000256" key="2">
    <source>
        <dbReference type="SAM" id="Phobius"/>
    </source>
</evidence>
<feature type="compositionally biased region" description="Basic and acidic residues" evidence="1">
    <location>
        <begin position="260"/>
        <end position="274"/>
    </location>
</feature>
<proteinExistence type="predicted"/>
<feature type="region of interest" description="Disordered" evidence="1">
    <location>
        <begin position="260"/>
        <end position="286"/>
    </location>
</feature>
<protein>
    <submittedName>
        <fullName evidence="4">Uncharacterized protein</fullName>
    </submittedName>
</protein>